<dbReference type="AlphaFoldDB" id="A0A7C2UUV1"/>
<dbReference type="InterPro" id="IPR007842">
    <property type="entry name" value="HEPN_dom"/>
</dbReference>
<feature type="domain" description="HEPN" evidence="1">
    <location>
        <begin position="11"/>
        <end position="128"/>
    </location>
</feature>
<dbReference type="SUPFAM" id="SSF81593">
    <property type="entry name" value="Nucleotidyltransferase substrate binding subunit/domain"/>
    <property type="match status" value="1"/>
</dbReference>
<dbReference type="SMART" id="SM00748">
    <property type="entry name" value="HEPN"/>
    <property type="match status" value="1"/>
</dbReference>
<gene>
    <name evidence="2" type="ORF">ENO36_04125</name>
</gene>
<dbReference type="Pfam" id="PF05168">
    <property type="entry name" value="HEPN"/>
    <property type="match status" value="1"/>
</dbReference>
<accession>A0A7C2UUV1</accession>
<dbReference type="Proteomes" id="UP000885664">
    <property type="component" value="Unassembled WGS sequence"/>
</dbReference>
<organism evidence="2">
    <name type="scientific">Fervidicoccus fontis</name>
    <dbReference type="NCBI Taxonomy" id="683846"/>
    <lineage>
        <taxon>Archaea</taxon>
        <taxon>Thermoproteota</taxon>
        <taxon>Thermoprotei</taxon>
        <taxon>Fervidicoccales</taxon>
        <taxon>Fervidicoccaceae</taxon>
        <taxon>Fervidicoccus</taxon>
    </lineage>
</organism>
<dbReference type="PROSITE" id="PS50910">
    <property type="entry name" value="HEPN"/>
    <property type="match status" value="1"/>
</dbReference>
<proteinExistence type="predicted"/>
<evidence type="ECO:0000259" key="1">
    <source>
        <dbReference type="PROSITE" id="PS50910"/>
    </source>
</evidence>
<protein>
    <submittedName>
        <fullName evidence="2">HEPN domain-containing protein</fullName>
    </submittedName>
</protein>
<sequence>MSHLEEYEYLIKRSRRFYDTALIQMEKEFYDLAAFSLEQSLQLYLKAFLLKMGLEYPRTHSIRRLLELIYEISRNEEIERLMRDFLLELAILEDVYITARYIPREYKKEEVLRIKRAADEVMEAVRKASG</sequence>
<dbReference type="Gene3D" id="1.20.120.330">
    <property type="entry name" value="Nucleotidyltransferases domain 2"/>
    <property type="match status" value="1"/>
</dbReference>
<evidence type="ECO:0000313" key="2">
    <source>
        <dbReference type="EMBL" id="HEU98023.1"/>
    </source>
</evidence>
<reference evidence="2" key="1">
    <citation type="journal article" date="2020" name="mSystems">
        <title>Genome- and Community-Level Interaction Insights into Carbon Utilization and Element Cycling Functions of Hydrothermarchaeota in Hydrothermal Sediment.</title>
        <authorList>
            <person name="Zhou Z."/>
            <person name="Liu Y."/>
            <person name="Xu W."/>
            <person name="Pan J."/>
            <person name="Luo Z.H."/>
            <person name="Li M."/>
        </authorList>
    </citation>
    <scope>NUCLEOTIDE SEQUENCE [LARGE SCALE GENOMIC DNA]</scope>
    <source>
        <strain evidence="2">SpSt-1259</strain>
    </source>
</reference>
<name>A0A7C2UUV1_9CREN</name>
<comment type="caution">
    <text evidence="2">The sequence shown here is derived from an EMBL/GenBank/DDBJ whole genome shotgun (WGS) entry which is preliminary data.</text>
</comment>
<dbReference type="EMBL" id="DSFE01000091">
    <property type="protein sequence ID" value="HEU98023.1"/>
    <property type="molecule type" value="Genomic_DNA"/>
</dbReference>